<protein>
    <submittedName>
        <fullName evidence="1">Uncharacterized protein</fullName>
    </submittedName>
</protein>
<organism evidence="1 2">
    <name type="scientific">Penicillium nordicum</name>
    <dbReference type="NCBI Taxonomy" id="229535"/>
    <lineage>
        <taxon>Eukaryota</taxon>
        <taxon>Fungi</taxon>
        <taxon>Dikarya</taxon>
        <taxon>Ascomycota</taxon>
        <taxon>Pezizomycotina</taxon>
        <taxon>Eurotiomycetes</taxon>
        <taxon>Eurotiomycetidae</taxon>
        <taxon>Eurotiales</taxon>
        <taxon>Aspergillaceae</taxon>
        <taxon>Penicillium</taxon>
    </lineage>
</organism>
<reference evidence="1 2" key="1">
    <citation type="submission" date="2015-08" db="EMBL/GenBank/DDBJ databases">
        <title>Genome sequencing of Penicillium nordicum.</title>
        <authorList>
            <person name="Nguyen H.D."/>
            <person name="Seifert K.A."/>
        </authorList>
    </citation>
    <scope>NUCLEOTIDE SEQUENCE [LARGE SCALE GENOMIC DNA]</scope>
    <source>
        <strain evidence="1 2">DAOMC 185683</strain>
    </source>
</reference>
<evidence type="ECO:0000313" key="2">
    <source>
        <dbReference type="Proteomes" id="UP000037696"/>
    </source>
</evidence>
<comment type="caution">
    <text evidence="1">The sequence shown here is derived from an EMBL/GenBank/DDBJ whole genome shotgun (WGS) entry which is preliminary data.</text>
</comment>
<dbReference type="AlphaFoldDB" id="A0A0M9WIB2"/>
<proteinExistence type="predicted"/>
<dbReference type="Proteomes" id="UP000037696">
    <property type="component" value="Unassembled WGS sequence"/>
</dbReference>
<gene>
    <name evidence="1" type="ORF">ACN38_g3066</name>
</gene>
<sequence>MSSQYSSARPLRTIPGELSIPLYYSNTRYAPTDGGAAPAAKQCYMFLSALENAHGPVGNSTPVGQWIVHTDDS</sequence>
<keyword evidence="2" id="KW-1185">Reference proteome</keyword>
<evidence type="ECO:0000313" key="1">
    <source>
        <dbReference type="EMBL" id="KOS45963.1"/>
    </source>
</evidence>
<name>A0A0M9WIB2_9EURO</name>
<accession>A0A0M9WIB2</accession>
<dbReference type="EMBL" id="LHQQ01000035">
    <property type="protein sequence ID" value="KOS45963.1"/>
    <property type="molecule type" value="Genomic_DNA"/>
</dbReference>